<feature type="transmembrane region" description="Helical" evidence="5">
    <location>
        <begin position="142"/>
        <end position="161"/>
    </location>
</feature>
<feature type="transmembrane region" description="Helical" evidence="5">
    <location>
        <begin position="117"/>
        <end position="136"/>
    </location>
</feature>
<dbReference type="Proteomes" id="UP000198670">
    <property type="component" value="Unassembled WGS sequence"/>
</dbReference>
<dbReference type="AlphaFoldDB" id="A0A1I3RZA0"/>
<dbReference type="InterPro" id="IPR038770">
    <property type="entry name" value="Na+/solute_symporter_sf"/>
</dbReference>
<dbReference type="GO" id="GO:0016020">
    <property type="term" value="C:membrane"/>
    <property type="evidence" value="ECO:0007669"/>
    <property type="project" value="UniProtKB-SubCell"/>
</dbReference>
<feature type="transmembrane region" description="Helical" evidence="5">
    <location>
        <begin position="337"/>
        <end position="357"/>
    </location>
</feature>
<feature type="transmembrane region" description="Helical" evidence="5">
    <location>
        <begin position="7"/>
        <end position="25"/>
    </location>
</feature>
<feature type="transmembrane region" description="Helical" evidence="5">
    <location>
        <begin position="243"/>
        <end position="264"/>
    </location>
</feature>
<dbReference type="PANTHER" id="PTHR10361">
    <property type="entry name" value="SODIUM-BILE ACID COTRANSPORTER"/>
    <property type="match status" value="1"/>
</dbReference>
<feature type="transmembrane region" description="Helical" evidence="5">
    <location>
        <begin position="173"/>
        <end position="198"/>
    </location>
</feature>
<dbReference type="EMBL" id="FOQO01000010">
    <property type="protein sequence ID" value="SFJ51252.1"/>
    <property type="molecule type" value="Genomic_DNA"/>
</dbReference>
<feature type="transmembrane region" description="Helical" evidence="5">
    <location>
        <begin position="210"/>
        <end position="231"/>
    </location>
</feature>
<dbReference type="RefSeq" id="WP_177195222.1">
    <property type="nucleotide sequence ID" value="NZ_FOQO01000010.1"/>
</dbReference>
<dbReference type="InterPro" id="IPR004710">
    <property type="entry name" value="Bilac:Na_transpt"/>
</dbReference>
<dbReference type="InterPro" id="IPR002657">
    <property type="entry name" value="BilAc:Na_symport/Acr3"/>
</dbReference>
<keyword evidence="7" id="KW-1185">Reference proteome</keyword>
<dbReference type="PANTHER" id="PTHR10361:SF28">
    <property type="entry name" value="P3 PROTEIN-RELATED"/>
    <property type="match status" value="1"/>
</dbReference>
<feature type="transmembrane region" description="Helical" evidence="5">
    <location>
        <begin position="270"/>
        <end position="292"/>
    </location>
</feature>
<feature type="transmembrane region" description="Helical" evidence="5">
    <location>
        <begin position="31"/>
        <end position="48"/>
    </location>
</feature>
<dbReference type="STRING" id="1477437.SAMN05444682_110179"/>
<evidence type="ECO:0000256" key="5">
    <source>
        <dbReference type="SAM" id="Phobius"/>
    </source>
</evidence>
<keyword evidence="3 5" id="KW-1133">Transmembrane helix</keyword>
<evidence type="ECO:0000256" key="1">
    <source>
        <dbReference type="ARBA" id="ARBA00004141"/>
    </source>
</evidence>
<evidence type="ECO:0000313" key="6">
    <source>
        <dbReference type="EMBL" id="SFJ51252.1"/>
    </source>
</evidence>
<accession>A0A1I3RZA0</accession>
<feature type="transmembrane region" description="Helical" evidence="5">
    <location>
        <begin position="304"/>
        <end position="325"/>
    </location>
</feature>
<dbReference type="Pfam" id="PF01758">
    <property type="entry name" value="SBF"/>
    <property type="match status" value="1"/>
</dbReference>
<proteinExistence type="predicted"/>
<name>A0A1I3RZA0_9SPHI</name>
<keyword evidence="4 5" id="KW-0472">Membrane</keyword>
<reference evidence="6 7" key="1">
    <citation type="submission" date="2016-10" db="EMBL/GenBank/DDBJ databases">
        <authorList>
            <person name="de Groot N.N."/>
        </authorList>
    </citation>
    <scope>NUCLEOTIDE SEQUENCE [LARGE SCALE GENOMIC DNA]</scope>
    <source>
        <strain evidence="6 7">RK1</strain>
    </source>
</reference>
<evidence type="ECO:0000313" key="7">
    <source>
        <dbReference type="Proteomes" id="UP000198670"/>
    </source>
</evidence>
<gene>
    <name evidence="6" type="ORF">SAMN05444682_110179</name>
</gene>
<evidence type="ECO:0000256" key="2">
    <source>
        <dbReference type="ARBA" id="ARBA00022692"/>
    </source>
</evidence>
<dbReference type="Gene3D" id="1.20.1530.20">
    <property type="match status" value="1"/>
</dbReference>
<organism evidence="6 7">
    <name type="scientific">Parapedobacter indicus</name>
    <dbReference type="NCBI Taxonomy" id="1477437"/>
    <lineage>
        <taxon>Bacteria</taxon>
        <taxon>Pseudomonadati</taxon>
        <taxon>Bacteroidota</taxon>
        <taxon>Sphingobacteriia</taxon>
        <taxon>Sphingobacteriales</taxon>
        <taxon>Sphingobacteriaceae</taxon>
        <taxon>Parapedobacter</taxon>
    </lineage>
</organism>
<feature type="transmembrane region" description="Helical" evidence="5">
    <location>
        <begin position="55"/>
        <end position="75"/>
    </location>
</feature>
<keyword evidence="2 5" id="KW-0812">Transmembrane</keyword>
<protein>
    <submittedName>
        <fullName evidence="6">Bile acid:Na+ symporter, BASS family</fullName>
    </submittedName>
</protein>
<feature type="transmembrane region" description="Helical" evidence="5">
    <location>
        <begin position="87"/>
        <end position="105"/>
    </location>
</feature>
<sequence>MHRFRKLLLLFSVALTFCAGLVFWLRKDTSTGPILLLVGLVLTALAFLRFKSLRGFSYTVWILVAVAAAMFYPHLFHRIGSFELKNVIVPFVQVTMFGMGAHMSFSDFKGVVMMPKGVIIGVCCHFLVMPLVAYGLSHIFPFPAEIAGGVILIGCVSSAMASNVMSYLSGANLALAITVGAVSTIVSPFVTPFLMLWLGGQYVEINTIHMMIDIINMIIIPVVAGFIFNLFYEASASRGQMVVQLVSYALIMLITNSVLTVITKGSLLDFVYATLSSFFWFYLLPMLGAIFFRKVKDTVSRQQLEGGLSFAAMLGIVVNTVVITASGRDNLLEVGGLLIITCLLHNVAGLSLGYFLARLFGLPEKDRRTIAFEVGMQNGGVATGLALQMGKVATLGLASTIFGPLQNITGSALANWFKKKDHRGEAKSPPGIETVRQAV</sequence>
<evidence type="ECO:0000256" key="3">
    <source>
        <dbReference type="ARBA" id="ARBA00022989"/>
    </source>
</evidence>
<evidence type="ECO:0000256" key="4">
    <source>
        <dbReference type="ARBA" id="ARBA00023136"/>
    </source>
</evidence>
<comment type="subcellular location">
    <subcellularLocation>
        <location evidence="1">Membrane</location>
        <topology evidence="1">Multi-pass membrane protein</topology>
    </subcellularLocation>
</comment>